<dbReference type="HAMAP" id="MF_01523">
    <property type="entry name" value="16SrRNA_methyltr_J"/>
    <property type="match status" value="1"/>
</dbReference>
<dbReference type="Gene3D" id="3.40.50.150">
    <property type="entry name" value="Vaccinia Virus protein VP39"/>
    <property type="match status" value="1"/>
</dbReference>
<dbReference type="GO" id="GO:0005737">
    <property type="term" value="C:cytoplasm"/>
    <property type="evidence" value="ECO:0007669"/>
    <property type="project" value="UniProtKB-SubCell"/>
</dbReference>
<reference evidence="2 3" key="1">
    <citation type="submission" date="2019-03" db="EMBL/GenBank/DDBJ databases">
        <title>Seongchinamella monodicae gen. nov., sp. nov., a novel member of the Gammaproteobacteria isolated from a tidal mudflat of beach.</title>
        <authorList>
            <person name="Yang H.G."/>
            <person name="Kang J.W."/>
            <person name="Lee S.D."/>
        </authorList>
    </citation>
    <scope>NUCLEOTIDE SEQUENCE [LARGE SCALE GENOMIC DNA]</scope>
    <source>
        <strain evidence="2 3">GH4-78</strain>
    </source>
</reference>
<accession>A0A4R5LTX7</accession>
<name>A0A4R5LTX7_9GAMM</name>
<keyword evidence="1" id="KW-0949">S-adenosyl-L-methionine</keyword>
<organism evidence="2 3">
    <name type="scientific">Seongchinamella unica</name>
    <dbReference type="NCBI Taxonomy" id="2547392"/>
    <lineage>
        <taxon>Bacteria</taxon>
        <taxon>Pseudomonadati</taxon>
        <taxon>Pseudomonadota</taxon>
        <taxon>Gammaproteobacteria</taxon>
        <taxon>Cellvibrionales</taxon>
        <taxon>Halieaceae</taxon>
        <taxon>Seongchinamella</taxon>
    </lineage>
</organism>
<dbReference type="PANTHER" id="PTHR36112:SF1">
    <property type="entry name" value="RIBOSOMAL RNA SMALL SUBUNIT METHYLTRANSFERASE J"/>
    <property type="match status" value="1"/>
</dbReference>
<feature type="binding site" evidence="1">
    <location>
        <begin position="138"/>
        <end position="139"/>
    </location>
    <ligand>
        <name>S-adenosyl-L-methionine</name>
        <dbReference type="ChEBI" id="CHEBI:59789"/>
    </ligand>
</feature>
<dbReference type="Proteomes" id="UP000295554">
    <property type="component" value="Unassembled WGS sequence"/>
</dbReference>
<evidence type="ECO:0000313" key="2">
    <source>
        <dbReference type="EMBL" id="TDG14792.1"/>
    </source>
</evidence>
<dbReference type="SUPFAM" id="SSF53335">
    <property type="entry name" value="S-adenosyl-L-methionine-dependent methyltransferases"/>
    <property type="match status" value="1"/>
</dbReference>
<evidence type="ECO:0000256" key="1">
    <source>
        <dbReference type="HAMAP-Rule" id="MF_01523"/>
    </source>
</evidence>
<comment type="similarity">
    <text evidence="1">Belongs to the methyltransferase superfamily. RsmJ family.</text>
</comment>
<proteinExistence type="inferred from homology"/>
<feature type="binding site" evidence="1">
    <location>
        <position position="193"/>
    </location>
    <ligand>
        <name>S-adenosyl-L-methionine</name>
        <dbReference type="ChEBI" id="CHEBI:59789"/>
    </ligand>
</feature>
<dbReference type="AlphaFoldDB" id="A0A4R5LTX7"/>
<keyword evidence="1" id="KW-0698">rRNA processing</keyword>
<keyword evidence="3" id="KW-1185">Reference proteome</keyword>
<feature type="binding site" evidence="1">
    <location>
        <begin position="122"/>
        <end position="123"/>
    </location>
    <ligand>
        <name>S-adenosyl-L-methionine</name>
        <dbReference type="ChEBI" id="CHEBI:59789"/>
    </ligand>
</feature>
<dbReference type="CDD" id="cd02440">
    <property type="entry name" value="AdoMet_MTases"/>
    <property type="match status" value="1"/>
</dbReference>
<comment type="function">
    <text evidence="1">Specifically methylates the guanosine in position 1516 of 16S rRNA.</text>
</comment>
<dbReference type="InterPro" id="IPR029063">
    <property type="entry name" value="SAM-dependent_MTases_sf"/>
</dbReference>
<dbReference type="EMBL" id="SMSE01000001">
    <property type="protein sequence ID" value="TDG14792.1"/>
    <property type="molecule type" value="Genomic_DNA"/>
</dbReference>
<comment type="catalytic activity">
    <reaction evidence="1">
        <text>guanosine(1516) in 16S rRNA + S-adenosyl-L-methionine = N(2)-methylguanosine(1516) in 16S rRNA + S-adenosyl-L-homocysteine + H(+)</text>
        <dbReference type="Rhea" id="RHEA:43220"/>
        <dbReference type="Rhea" id="RHEA-COMP:10412"/>
        <dbReference type="Rhea" id="RHEA-COMP:10413"/>
        <dbReference type="ChEBI" id="CHEBI:15378"/>
        <dbReference type="ChEBI" id="CHEBI:57856"/>
        <dbReference type="ChEBI" id="CHEBI:59789"/>
        <dbReference type="ChEBI" id="CHEBI:74269"/>
        <dbReference type="ChEBI" id="CHEBI:74481"/>
        <dbReference type="EC" id="2.1.1.242"/>
    </reaction>
</comment>
<comment type="caution">
    <text evidence="2">The sequence shown here is derived from an EMBL/GenBank/DDBJ whole genome shotgun (WGS) entry which is preliminary data.</text>
</comment>
<comment type="caution">
    <text evidence="1">Lacks conserved residue(s) required for the propagation of feature annotation.</text>
</comment>
<dbReference type="PANTHER" id="PTHR36112">
    <property type="entry name" value="RIBOSOMAL RNA SMALL SUBUNIT METHYLTRANSFERASE J"/>
    <property type="match status" value="1"/>
</dbReference>
<keyword evidence="1" id="KW-0808">Transferase</keyword>
<dbReference type="InterPro" id="IPR007536">
    <property type="entry name" value="16SrRNA_methylTrfase_J"/>
</dbReference>
<dbReference type="GO" id="GO:0008990">
    <property type="term" value="F:rRNA (guanine-N2-)-methyltransferase activity"/>
    <property type="evidence" value="ECO:0007669"/>
    <property type="project" value="UniProtKB-UniRule"/>
</dbReference>
<evidence type="ECO:0000313" key="3">
    <source>
        <dbReference type="Proteomes" id="UP000295554"/>
    </source>
</evidence>
<keyword evidence="1" id="KW-0489">Methyltransferase</keyword>
<protein>
    <recommendedName>
        <fullName evidence="1">Ribosomal RNA small subunit methyltransferase J</fullName>
        <ecNumber evidence="1">2.1.1.242</ecNumber>
    </recommendedName>
    <alternativeName>
        <fullName evidence="1">16S rRNA m2G1516 methyltransferase</fullName>
    </alternativeName>
    <alternativeName>
        <fullName evidence="1">rRNA (guanine-N(2)-)-methyltransferase</fullName>
    </alternativeName>
</protein>
<comment type="subcellular location">
    <subcellularLocation>
        <location evidence="1">Cytoplasm</location>
    </subcellularLocation>
</comment>
<keyword evidence="1" id="KW-0963">Cytoplasm</keyword>
<gene>
    <name evidence="1" type="primary">rsmJ</name>
    <name evidence="2" type="ORF">E2F43_00680</name>
</gene>
<dbReference type="EC" id="2.1.1.242" evidence="1"/>
<dbReference type="OrthoDB" id="3191794at2"/>
<dbReference type="Pfam" id="PF04445">
    <property type="entry name" value="SAM_MT"/>
    <property type="match status" value="1"/>
</dbReference>
<sequence>MSVISRVKKTPPAPSLLAVCPGDDLSRGPAGELAEELDLPLLPLSTDPRRCTSARAVLLVYVNGIALQLTGKQAPGPVSVDFGESTMRHRRGAGHNELLGRAVGIGKKDGLRVFDATAGLGRDSFVLADLGAQVTLCERHPVVAAMLRSGLQLAQSSTDPWLAGAAARMTLVASDAMELPAEQLQDFDVIYLDPMFRQRDQRAAVKKEMALFQFLLQEEPDSNEDLLHWALASPVARVVVKRPPRAASLADVKPSHSIKGKAVRYDVHVLSGLN</sequence>